<evidence type="ECO:0000256" key="9">
    <source>
        <dbReference type="ARBA" id="ARBA00034075"/>
    </source>
</evidence>
<keyword evidence="3" id="KW-0119">Carbohydrate metabolism</keyword>
<dbReference type="InterPro" id="IPR011118">
    <property type="entry name" value="Tannase/feruloyl_esterase"/>
</dbReference>
<reference evidence="11" key="1">
    <citation type="submission" date="2023-03" db="EMBL/GenBank/DDBJ databases">
        <title>Massive genome expansion in bonnet fungi (Mycena s.s.) driven by repeated elements and novel gene families across ecological guilds.</title>
        <authorList>
            <consortium name="Lawrence Berkeley National Laboratory"/>
            <person name="Harder C.B."/>
            <person name="Miyauchi S."/>
            <person name="Viragh M."/>
            <person name="Kuo A."/>
            <person name="Thoen E."/>
            <person name="Andreopoulos B."/>
            <person name="Lu D."/>
            <person name="Skrede I."/>
            <person name="Drula E."/>
            <person name="Henrissat B."/>
            <person name="Morin E."/>
            <person name="Kohler A."/>
            <person name="Barry K."/>
            <person name="LaButti K."/>
            <person name="Morin E."/>
            <person name="Salamov A."/>
            <person name="Lipzen A."/>
            <person name="Mereny Z."/>
            <person name="Hegedus B."/>
            <person name="Baldrian P."/>
            <person name="Stursova M."/>
            <person name="Weitz H."/>
            <person name="Taylor A."/>
            <person name="Grigoriev I.V."/>
            <person name="Nagy L.G."/>
            <person name="Martin F."/>
            <person name="Kauserud H."/>
        </authorList>
    </citation>
    <scope>NUCLEOTIDE SEQUENCE</scope>
    <source>
        <strain evidence="11">CBHHK002</strain>
    </source>
</reference>
<keyword evidence="5" id="KW-0732">Signal</keyword>
<evidence type="ECO:0000256" key="4">
    <source>
        <dbReference type="ARBA" id="ARBA00022723"/>
    </source>
</evidence>
<evidence type="ECO:0000313" key="11">
    <source>
        <dbReference type="EMBL" id="KAJ7336202.1"/>
    </source>
</evidence>
<dbReference type="GO" id="GO:0045493">
    <property type="term" value="P:xylan catabolic process"/>
    <property type="evidence" value="ECO:0007669"/>
    <property type="project" value="UniProtKB-KW"/>
</dbReference>
<evidence type="ECO:0000313" key="12">
    <source>
        <dbReference type="Proteomes" id="UP001218218"/>
    </source>
</evidence>
<comment type="caution">
    <text evidence="11">The sequence shown here is derived from an EMBL/GenBank/DDBJ whole genome shotgun (WGS) entry which is preliminary data.</text>
</comment>
<evidence type="ECO:0000256" key="7">
    <source>
        <dbReference type="ARBA" id="ARBA00022837"/>
    </source>
</evidence>
<dbReference type="EMBL" id="JARIHO010000031">
    <property type="protein sequence ID" value="KAJ7336202.1"/>
    <property type="molecule type" value="Genomic_DNA"/>
</dbReference>
<comment type="catalytic activity">
    <reaction evidence="9">
        <text>feruloyl-polysaccharide + H2O = ferulate + polysaccharide.</text>
        <dbReference type="EC" id="3.1.1.73"/>
    </reaction>
</comment>
<sequence length="511" mass="55051">MDSSSLSFKAVSKLVARSLPLFSAARSTGTTCLSLKSSLNLENTTIIDVSYVPAGSRVATLGTCDTTANVSVPLCRVQFFTNTTDTSVVHAEAWLPDEWYGRFLGLGNPGLGGCIDYGGLDYGSFLHFATVGSDNGHDTLSGADFLGHPEIINDFAFRAVHVEAVIGKQIADAYYGRPHRKSYYMGCSTGGRQGTQAALKFPADFDGVLAGAPATDFNHLVHWTNMLAQDIGAPDPGSSPAFIPQALWDAIAAEIMNQCDDIDGVVDGIITEPDACEFRPEVLLCGSGAPVGACLTRPQVKALSKIYSPLYGRANKLLYPRYDPGAIPVPGDIFSGVIPQRSKEWIEYAVLNDTNFNFTEYGLKDAILMDKINPGGVATFDGHMSAFRDRGSKFITFHGRNDPASNSKRVYDLISRTLRMPSLDTFYRLFLIPGMGHCAFGPGATRFGSRASNAVNTSSHNILLALVDWVEGGVAPDTIIGTADNGATRPHCRYPQRSVWNVSKGKFKCEV</sequence>
<dbReference type="AlphaFoldDB" id="A0AAD7EKY7"/>
<evidence type="ECO:0000256" key="5">
    <source>
        <dbReference type="ARBA" id="ARBA00022729"/>
    </source>
</evidence>
<dbReference type="PANTHER" id="PTHR33938:SF15">
    <property type="entry name" value="FERULOYL ESTERASE B-RELATED"/>
    <property type="match status" value="1"/>
</dbReference>
<dbReference type="Gene3D" id="3.40.50.1820">
    <property type="entry name" value="alpha/beta hydrolase"/>
    <property type="match status" value="1"/>
</dbReference>
<evidence type="ECO:0000256" key="8">
    <source>
        <dbReference type="ARBA" id="ARBA00023157"/>
    </source>
</evidence>
<evidence type="ECO:0000256" key="10">
    <source>
        <dbReference type="RuleBase" id="RU361238"/>
    </source>
</evidence>
<evidence type="ECO:0000256" key="1">
    <source>
        <dbReference type="ARBA" id="ARBA00006249"/>
    </source>
</evidence>
<keyword evidence="3" id="KW-0858">Xylan degradation</keyword>
<keyword evidence="8" id="KW-1015">Disulfide bond</keyword>
<keyword evidence="2" id="KW-0719">Serine esterase</keyword>
<gene>
    <name evidence="11" type="ORF">DFH08DRAFT_706302</name>
</gene>
<evidence type="ECO:0000256" key="3">
    <source>
        <dbReference type="ARBA" id="ARBA00022651"/>
    </source>
</evidence>
<dbReference type="PANTHER" id="PTHR33938">
    <property type="entry name" value="FERULOYL ESTERASE B-RELATED"/>
    <property type="match status" value="1"/>
</dbReference>
<protein>
    <recommendedName>
        <fullName evidence="10">Carboxylic ester hydrolase</fullName>
        <ecNumber evidence="10">3.1.1.-</ecNumber>
    </recommendedName>
</protein>
<keyword evidence="12" id="KW-1185">Reference proteome</keyword>
<evidence type="ECO:0000256" key="2">
    <source>
        <dbReference type="ARBA" id="ARBA00022487"/>
    </source>
</evidence>
<evidence type="ECO:0000256" key="6">
    <source>
        <dbReference type="ARBA" id="ARBA00022801"/>
    </source>
</evidence>
<dbReference type="InterPro" id="IPR029058">
    <property type="entry name" value="AB_hydrolase_fold"/>
</dbReference>
<dbReference type="GO" id="GO:0046872">
    <property type="term" value="F:metal ion binding"/>
    <property type="evidence" value="ECO:0007669"/>
    <property type="project" value="UniProtKB-KW"/>
</dbReference>
<dbReference type="SUPFAM" id="SSF53474">
    <property type="entry name" value="alpha/beta-Hydrolases"/>
    <property type="match status" value="1"/>
</dbReference>
<proteinExistence type="inferred from homology"/>
<dbReference type="GO" id="GO:0030600">
    <property type="term" value="F:feruloyl esterase activity"/>
    <property type="evidence" value="ECO:0007669"/>
    <property type="project" value="UniProtKB-EC"/>
</dbReference>
<dbReference type="Proteomes" id="UP001218218">
    <property type="component" value="Unassembled WGS sequence"/>
</dbReference>
<dbReference type="EC" id="3.1.1.-" evidence="10"/>
<comment type="similarity">
    <text evidence="1 10">Belongs to the tannase family.</text>
</comment>
<dbReference type="Pfam" id="PF07519">
    <property type="entry name" value="Tannase"/>
    <property type="match status" value="1"/>
</dbReference>
<name>A0AAD7EKY7_9AGAR</name>
<keyword evidence="7" id="KW-0106">Calcium</keyword>
<keyword evidence="4" id="KW-0479">Metal-binding</keyword>
<keyword evidence="3" id="KW-0624">Polysaccharide degradation</keyword>
<accession>A0AAD7EKY7</accession>
<organism evidence="11 12">
    <name type="scientific">Mycena albidolilacea</name>
    <dbReference type="NCBI Taxonomy" id="1033008"/>
    <lineage>
        <taxon>Eukaryota</taxon>
        <taxon>Fungi</taxon>
        <taxon>Dikarya</taxon>
        <taxon>Basidiomycota</taxon>
        <taxon>Agaricomycotina</taxon>
        <taxon>Agaricomycetes</taxon>
        <taxon>Agaricomycetidae</taxon>
        <taxon>Agaricales</taxon>
        <taxon>Marasmiineae</taxon>
        <taxon>Mycenaceae</taxon>
        <taxon>Mycena</taxon>
    </lineage>
</organism>
<keyword evidence="6 10" id="KW-0378">Hydrolase</keyword>